<accession>A0A1I7V3C4</accession>
<keyword evidence="1" id="KW-1185">Reference proteome</keyword>
<sequence>MSNSPQLPQVITSIFNGIYGEVIPLSNEEQVLLIQNLHQILTNQPLTPPLTVDLPTFLQAIQLQNPFDKNDEPVVLPTISVPRSPLCFFKSEYAKRKAIKRKQGEPDPHAALWNSLTSDQRENWTHLFQFRRDTAEKLIRDGFFRRAPSDNEIRKARRMEKLQKKKNIG</sequence>
<proteinExistence type="predicted"/>
<evidence type="ECO:0000313" key="2">
    <source>
        <dbReference type="WBParaSite" id="Csp11.Scaffold630.g21970.t1"/>
    </source>
</evidence>
<dbReference type="eggNOG" id="ENOG502TJ77">
    <property type="taxonomic scope" value="Eukaryota"/>
</dbReference>
<reference evidence="2" key="1">
    <citation type="submission" date="2016-11" db="UniProtKB">
        <authorList>
            <consortium name="WormBaseParasite"/>
        </authorList>
    </citation>
    <scope>IDENTIFICATION</scope>
</reference>
<name>A0A1I7V3C4_9PELO</name>
<dbReference type="Proteomes" id="UP000095282">
    <property type="component" value="Unplaced"/>
</dbReference>
<evidence type="ECO:0000313" key="1">
    <source>
        <dbReference type="Proteomes" id="UP000095282"/>
    </source>
</evidence>
<protein>
    <submittedName>
        <fullName evidence="2">HMG box domain-containing protein</fullName>
    </submittedName>
</protein>
<dbReference type="AlphaFoldDB" id="A0A1I7V3C4"/>
<dbReference type="WBParaSite" id="Csp11.Scaffold630.g21970.t1">
    <property type="protein sequence ID" value="Csp11.Scaffold630.g21970.t1"/>
    <property type="gene ID" value="Csp11.Scaffold630.g21970"/>
</dbReference>
<organism evidence="1 2">
    <name type="scientific">Caenorhabditis tropicalis</name>
    <dbReference type="NCBI Taxonomy" id="1561998"/>
    <lineage>
        <taxon>Eukaryota</taxon>
        <taxon>Metazoa</taxon>
        <taxon>Ecdysozoa</taxon>
        <taxon>Nematoda</taxon>
        <taxon>Chromadorea</taxon>
        <taxon>Rhabditida</taxon>
        <taxon>Rhabditina</taxon>
        <taxon>Rhabditomorpha</taxon>
        <taxon>Rhabditoidea</taxon>
        <taxon>Rhabditidae</taxon>
        <taxon>Peloderinae</taxon>
        <taxon>Caenorhabditis</taxon>
    </lineage>
</organism>